<dbReference type="InterPro" id="IPR011011">
    <property type="entry name" value="Znf_FYVE_PHD"/>
</dbReference>
<gene>
    <name evidence="8" type="ORF">BB560_002072</name>
    <name evidence="7" type="ORF">BB560_006439</name>
</gene>
<dbReference type="OrthoDB" id="5795902at2759"/>
<evidence type="ECO:0000313" key="9">
    <source>
        <dbReference type="Proteomes" id="UP000245609"/>
    </source>
</evidence>
<keyword evidence="9" id="KW-1185">Reference proteome</keyword>
<feature type="domain" description="PHD-type" evidence="6">
    <location>
        <begin position="286"/>
        <end position="339"/>
    </location>
</feature>
<dbReference type="Proteomes" id="UP000245609">
    <property type="component" value="Unassembled WGS sequence"/>
</dbReference>
<accession>A0A2T9Y604</accession>
<dbReference type="STRING" id="133381.A0A2T9Y604"/>
<feature type="region of interest" description="Disordered" evidence="5">
    <location>
        <begin position="59"/>
        <end position="88"/>
    </location>
</feature>
<dbReference type="PANTHER" id="PTHR13513:SF9">
    <property type="entry name" value="E3 UBIQUITIN-PROTEIN LIGASE UBR7-RELATED"/>
    <property type="match status" value="1"/>
</dbReference>
<dbReference type="SUPFAM" id="SSF57903">
    <property type="entry name" value="FYVE/PHD zinc finger"/>
    <property type="match status" value="1"/>
</dbReference>
<dbReference type="InterPro" id="IPR019786">
    <property type="entry name" value="Zinc_finger_PHD-type_CS"/>
</dbReference>
<dbReference type="Gene3D" id="3.30.40.10">
    <property type="entry name" value="Zinc/RING finger domain, C3HC4 (zinc finger)"/>
    <property type="match status" value="1"/>
</dbReference>
<dbReference type="CDD" id="cd15542">
    <property type="entry name" value="PHD_UBR7"/>
    <property type="match status" value="1"/>
</dbReference>
<evidence type="ECO:0000313" key="8">
    <source>
        <dbReference type="EMBL" id="PVV03446.1"/>
    </source>
</evidence>
<evidence type="ECO:0000313" key="7">
    <source>
        <dbReference type="EMBL" id="PVU87748.1"/>
    </source>
</evidence>
<dbReference type="InterPro" id="IPR013083">
    <property type="entry name" value="Znf_RING/FYVE/PHD"/>
</dbReference>
<feature type="compositionally biased region" description="Basic and acidic residues" evidence="5">
    <location>
        <begin position="59"/>
        <end position="68"/>
    </location>
</feature>
<comment type="caution">
    <text evidence="7">The sequence shown here is derived from an EMBL/GenBank/DDBJ whole genome shotgun (WGS) entry which is preliminary data.</text>
</comment>
<dbReference type="Pfam" id="PF02207">
    <property type="entry name" value="zf-UBR"/>
    <property type="match status" value="1"/>
</dbReference>
<dbReference type="PANTHER" id="PTHR13513">
    <property type="entry name" value="E3 UBIQUITIN-PROTEIN LIGASE UBR7"/>
    <property type="match status" value="1"/>
</dbReference>
<dbReference type="InterPro" id="IPR040204">
    <property type="entry name" value="UBR7"/>
</dbReference>
<evidence type="ECO:0000259" key="6">
    <source>
        <dbReference type="PROSITE" id="PS50016"/>
    </source>
</evidence>
<protein>
    <recommendedName>
        <fullName evidence="6">PHD-type domain-containing protein</fullName>
    </recommendedName>
</protein>
<dbReference type="PROSITE" id="PS01359">
    <property type="entry name" value="ZF_PHD_1"/>
    <property type="match status" value="1"/>
</dbReference>
<feature type="compositionally biased region" description="Polar residues" evidence="5">
    <location>
        <begin position="14"/>
        <end position="33"/>
    </location>
</feature>
<dbReference type="EMBL" id="MBFS01000233">
    <property type="protein sequence ID" value="PVV03446.1"/>
    <property type="molecule type" value="Genomic_DNA"/>
</dbReference>
<proteinExistence type="predicted"/>
<dbReference type="PROSITE" id="PS50016">
    <property type="entry name" value="ZF_PHD_2"/>
    <property type="match status" value="1"/>
</dbReference>
<evidence type="ECO:0000256" key="3">
    <source>
        <dbReference type="ARBA" id="ARBA00022833"/>
    </source>
</evidence>
<feature type="region of interest" description="Disordered" evidence="5">
    <location>
        <begin position="1"/>
        <end position="45"/>
    </location>
</feature>
<dbReference type="Pfam" id="PF00628">
    <property type="entry name" value="PHD"/>
    <property type="match status" value="1"/>
</dbReference>
<sequence>MTTDNDKIPESSGEIPNSTSTDDCIRKQSNLPSDQKEDDSPSIKNQNILAVEYALEKDGSLKDKHPETLEAGQNDQKEIASRDNNPASDTITASEYLAMQEQLEKEAAQLFPGKFDQCTLNKGYIRQNVYVCLTCCTPKDSDNLSLKYTSTQNADITDDFISCILEEALAKTRTCKFDYAEKPISESSTKQDQLWSTRVCKSNTKKDSRFLPPPNFQVAGICYGCSISCHSNHDVIELFAKRSFACDCGTLAMQRIHPNKCNLKDKYPNISSTTNSKNSYNHNFWGYYCRCDTFYDPNKEPREMIQCFVCNDWYHDSCIGLMPNGDDYDSYICRECVKKCKVVSGIKSARVQRGIVDPNSEKVITIESPKKESNISHSNEYANLEIENLDQKVDEVSTKCRTRFDDLPSSQMDFFADDDWIKDLCTCEKCKKVVSEYESLYEAGIKELSKMDRIKAIEGSEAYKNLYQSIRNFLEPFAASNKPVESKDIKDFFSKLGSKRKRA</sequence>
<dbReference type="SMART" id="SM00396">
    <property type="entry name" value="ZnF_UBR1"/>
    <property type="match status" value="1"/>
</dbReference>
<dbReference type="InterPro" id="IPR003126">
    <property type="entry name" value="Znf_UBR"/>
</dbReference>
<organism evidence="7 9">
    <name type="scientific">Smittium megazygosporum</name>
    <dbReference type="NCBI Taxonomy" id="133381"/>
    <lineage>
        <taxon>Eukaryota</taxon>
        <taxon>Fungi</taxon>
        <taxon>Fungi incertae sedis</taxon>
        <taxon>Zoopagomycota</taxon>
        <taxon>Kickxellomycotina</taxon>
        <taxon>Harpellomycetes</taxon>
        <taxon>Harpellales</taxon>
        <taxon>Legeriomycetaceae</taxon>
        <taxon>Smittium</taxon>
    </lineage>
</organism>
<dbReference type="EMBL" id="MBFS01003242">
    <property type="protein sequence ID" value="PVU87748.1"/>
    <property type="molecule type" value="Genomic_DNA"/>
</dbReference>
<dbReference type="GO" id="GO:0005737">
    <property type="term" value="C:cytoplasm"/>
    <property type="evidence" value="ECO:0007669"/>
    <property type="project" value="TreeGrafter"/>
</dbReference>
<keyword evidence="2 4" id="KW-0863">Zinc-finger</keyword>
<evidence type="ECO:0000256" key="2">
    <source>
        <dbReference type="ARBA" id="ARBA00022771"/>
    </source>
</evidence>
<reference evidence="7 9" key="1">
    <citation type="journal article" date="2018" name="MBio">
        <title>Comparative Genomics Reveals the Core Gene Toolbox for the Fungus-Insect Symbiosis.</title>
        <authorList>
            <person name="Wang Y."/>
            <person name="Stata M."/>
            <person name="Wang W."/>
            <person name="Stajich J.E."/>
            <person name="White M.M."/>
            <person name="Moncalvo J.M."/>
        </authorList>
    </citation>
    <scope>NUCLEOTIDE SEQUENCE [LARGE SCALE GENOMIC DNA]</scope>
    <source>
        <strain evidence="7 9">SC-DP-2</strain>
    </source>
</reference>
<dbReference type="AlphaFoldDB" id="A0A2T9Y604"/>
<evidence type="ECO:0000256" key="4">
    <source>
        <dbReference type="PROSITE-ProRule" id="PRU00146"/>
    </source>
</evidence>
<evidence type="ECO:0000256" key="5">
    <source>
        <dbReference type="SAM" id="MobiDB-lite"/>
    </source>
</evidence>
<keyword evidence="3" id="KW-0862">Zinc</keyword>
<keyword evidence="1" id="KW-0479">Metal-binding</keyword>
<dbReference type="GO" id="GO:0008270">
    <property type="term" value="F:zinc ion binding"/>
    <property type="evidence" value="ECO:0007669"/>
    <property type="project" value="UniProtKB-KW"/>
</dbReference>
<evidence type="ECO:0000256" key="1">
    <source>
        <dbReference type="ARBA" id="ARBA00022723"/>
    </source>
</evidence>
<name>A0A2T9Y604_9FUNG</name>
<dbReference type="SMART" id="SM00249">
    <property type="entry name" value="PHD"/>
    <property type="match status" value="1"/>
</dbReference>
<dbReference type="InterPro" id="IPR019787">
    <property type="entry name" value="Znf_PHD-finger"/>
</dbReference>
<dbReference type="GO" id="GO:0061630">
    <property type="term" value="F:ubiquitin protein ligase activity"/>
    <property type="evidence" value="ECO:0007669"/>
    <property type="project" value="InterPro"/>
</dbReference>
<dbReference type="InterPro" id="IPR001965">
    <property type="entry name" value="Znf_PHD"/>
</dbReference>